<evidence type="ECO:0000313" key="2">
    <source>
        <dbReference type="EMBL" id="RIE05784.1"/>
    </source>
</evidence>
<dbReference type="InterPro" id="IPR015943">
    <property type="entry name" value="WD40/YVTN_repeat-like_dom_sf"/>
</dbReference>
<dbReference type="Pfam" id="PF07833">
    <property type="entry name" value="Cu_amine_oxidN1"/>
    <property type="match status" value="1"/>
</dbReference>
<gene>
    <name evidence="2" type="ORF">SMC7_05910</name>
</gene>
<keyword evidence="3" id="KW-1185">Reference proteome</keyword>
<accession>A0A398D3X3</accession>
<dbReference type="InterPro" id="IPR036582">
    <property type="entry name" value="Mao_N_sf"/>
</dbReference>
<name>A0A398D3X3_9BACT</name>
<protein>
    <submittedName>
        <fullName evidence="2">Copper amine oxidase N-terminal domain-containing protein</fullName>
    </submittedName>
</protein>
<dbReference type="InterPro" id="IPR012854">
    <property type="entry name" value="Cu_amine_oxidase-like_N"/>
</dbReference>
<dbReference type="SUPFAM" id="SSF55383">
    <property type="entry name" value="Copper amine oxidase, domain N"/>
    <property type="match status" value="1"/>
</dbReference>
<dbReference type="Proteomes" id="UP000266328">
    <property type="component" value="Unassembled WGS sequence"/>
</dbReference>
<feature type="domain" description="Copper amine oxidase-like N-terminal" evidence="1">
    <location>
        <begin position="100"/>
        <end position="212"/>
    </location>
</feature>
<evidence type="ECO:0000259" key="1">
    <source>
        <dbReference type="Pfam" id="PF07833"/>
    </source>
</evidence>
<dbReference type="OrthoDB" id="9800955at2"/>
<dbReference type="EMBL" id="QXIS01000033">
    <property type="protein sequence ID" value="RIE05784.1"/>
    <property type="molecule type" value="Genomic_DNA"/>
</dbReference>
<sequence length="217" mass="22571">MNTGLANTIADSVAVDPTNTQVVYAAGTYKGQTVGGGVFKSTNGGRTWTQLNAGLTNTNVNSLVIDPTKTATLYAGTFGGVFKSVPRTVVVLHIGKSACTVNGVSRTLDSPPVIKDARTLLPIRAIIEALGGTIVWNPTQKKVAATLGGSIVELWIGRNAAKVNAVNTPIDPSNSRVVPEIINGRTMLPLGFVAKNLGAAVNWDPSTQTITITYPGT</sequence>
<reference evidence="2 3" key="1">
    <citation type="submission" date="2018-09" db="EMBL/GenBank/DDBJ databases">
        <title>Discovery and Ecogenomic Context for Candidatus Cryosericales, a Global Caldiserica Order Active in Thawing Permafrost.</title>
        <authorList>
            <person name="Martinez M.A."/>
            <person name="Woodcroft B.J."/>
            <person name="Ignacio Espinoza J.C."/>
            <person name="Zayed A."/>
            <person name="Singleton C.M."/>
            <person name="Boyd J."/>
            <person name="Li Y.-F."/>
            <person name="Purvine S."/>
            <person name="Maughan H."/>
            <person name="Hodgkins S.B."/>
            <person name="Anderson D."/>
            <person name="Sederholm M."/>
            <person name="Temperton B."/>
            <person name="Saleska S.R."/>
            <person name="Tyson G.W."/>
            <person name="Rich V.I."/>
        </authorList>
    </citation>
    <scope>NUCLEOTIDE SEQUENCE [LARGE SCALE GENOMIC DNA]</scope>
    <source>
        <strain evidence="2 3">SMC7</strain>
    </source>
</reference>
<comment type="caution">
    <text evidence="2">The sequence shown here is derived from an EMBL/GenBank/DDBJ whole genome shotgun (WGS) entry which is preliminary data.</text>
</comment>
<dbReference type="AlphaFoldDB" id="A0A398D3X3"/>
<proteinExistence type="predicted"/>
<dbReference type="Gene3D" id="2.130.10.10">
    <property type="entry name" value="YVTN repeat-like/Quinoprotein amine dehydrogenase"/>
    <property type="match status" value="1"/>
</dbReference>
<dbReference type="Gene3D" id="3.30.457.10">
    <property type="entry name" value="Copper amine oxidase-like, N-terminal domain"/>
    <property type="match status" value="1"/>
</dbReference>
<dbReference type="SUPFAM" id="SSF110296">
    <property type="entry name" value="Oligoxyloglucan reducing end-specific cellobiohydrolase"/>
    <property type="match status" value="1"/>
</dbReference>
<organism evidence="2 3">
    <name type="scientific">Candidatus Cryosericum terrychapinii</name>
    <dbReference type="NCBI Taxonomy" id="2290919"/>
    <lineage>
        <taxon>Bacteria</taxon>
        <taxon>Pseudomonadati</taxon>
        <taxon>Caldisericota/Cryosericota group</taxon>
        <taxon>Candidatus Cryosericota</taxon>
        <taxon>Candidatus Cryosericia</taxon>
        <taxon>Candidatus Cryosericales</taxon>
        <taxon>Candidatus Cryosericaceae</taxon>
        <taxon>Candidatus Cryosericum</taxon>
    </lineage>
</organism>
<evidence type="ECO:0000313" key="3">
    <source>
        <dbReference type="Proteomes" id="UP000266328"/>
    </source>
</evidence>